<dbReference type="HOGENOM" id="CLU_2960525_0_0_1"/>
<dbReference type="InParanoid" id="G2YXQ9"/>
<dbReference type="AlphaFoldDB" id="G2YXQ9"/>
<feature type="region of interest" description="Disordered" evidence="1">
    <location>
        <begin position="37"/>
        <end position="59"/>
    </location>
</feature>
<sequence>MGISINDDNNDDVVIFVSPISPLPSPRININSNTSWTLASKNHQNPDLTKKNSISPPYF</sequence>
<protein>
    <submittedName>
        <fullName evidence="2">Uncharacterized protein</fullName>
    </submittedName>
</protein>
<accession>G2YXQ9</accession>
<evidence type="ECO:0000313" key="3">
    <source>
        <dbReference type="Proteomes" id="UP000008177"/>
    </source>
</evidence>
<dbReference type="EMBL" id="FQ790360">
    <property type="protein sequence ID" value="CCD56407.1"/>
    <property type="molecule type" value="Genomic_DNA"/>
</dbReference>
<name>G2YXQ9_BOTF4</name>
<proteinExistence type="predicted"/>
<organism evidence="2 3">
    <name type="scientific">Botryotinia fuckeliana (strain T4)</name>
    <name type="common">Noble rot fungus</name>
    <name type="synonym">Botrytis cinerea</name>
    <dbReference type="NCBI Taxonomy" id="999810"/>
    <lineage>
        <taxon>Eukaryota</taxon>
        <taxon>Fungi</taxon>
        <taxon>Dikarya</taxon>
        <taxon>Ascomycota</taxon>
        <taxon>Pezizomycotina</taxon>
        <taxon>Leotiomycetes</taxon>
        <taxon>Helotiales</taxon>
        <taxon>Sclerotiniaceae</taxon>
        <taxon>Botrytis</taxon>
    </lineage>
</organism>
<evidence type="ECO:0000313" key="2">
    <source>
        <dbReference type="EMBL" id="CCD56407.1"/>
    </source>
</evidence>
<evidence type="ECO:0000256" key="1">
    <source>
        <dbReference type="SAM" id="MobiDB-lite"/>
    </source>
</evidence>
<reference evidence="3" key="1">
    <citation type="journal article" date="2011" name="PLoS Genet.">
        <title>Genomic analysis of the necrotrophic fungal pathogens Sclerotinia sclerotiorum and Botrytis cinerea.</title>
        <authorList>
            <person name="Amselem J."/>
            <person name="Cuomo C.A."/>
            <person name="van Kan J.A."/>
            <person name="Viaud M."/>
            <person name="Benito E.P."/>
            <person name="Couloux A."/>
            <person name="Coutinho P.M."/>
            <person name="de Vries R.P."/>
            <person name="Dyer P.S."/>
            <person name="Fillinger S."/>
            <person name="Fournier E."/>
            <person name="Gout L."/>
            <person name="Hahn M."/>
            <person name="Kohn L."/>
            <person name="Lapalu N."/>
            <person name="Plummer K.M."/>
            <person name="Pradier J.M."/>
            <person name="Quevillon E."/>
            <person name="Sharon A."/>
            <person name="Simon A."/>
            <person name="ten Have A."/>
            <person name="Tudzynski B."/>
            <person name="Tudzynski P."/>
            <person name="Wincker P."/>
            <person name="Andrew M."/>
            <person name="Anthouard V."/>
            <person name="Beever R.E."/>
            <person name="Beffa R."/>
            <person name="Benoit I."/>
            <person name="Bouzid O."/>
            <person name="Brault B."/>
            <person name="Chen Z."/>
            <person name="Choquer M."/>
            <person name="Collemare J."/>
            <person name="Cotton P."/>
            <person name="Danchin E.G."/>
            <person name="Da Silva C."/>
            <person name="Gautier A."/>
            <person name="Giraud C."/>
            <person name="Giraud T."/>
            <person name="Gonzalez C."/>
            <person name="Grossetete S."/>
            <person name="Guldener U."/>
            <person name="Henrissat B."/>
            <person name="Howlett B.J."/>
            <person name="Kodira C."/>
            <person name="Kretschmer M."/>
            <person name="Lappartient A."/>
            <person name="Leroch M."/>
            <person name="Levis C."/>
            <person name="Mauceli E."/>
            <person name="Neuveglise C."/>
            <person name="Oeser B."/>
            <person name="Pearson M."/>
            <person name="Poulain J."/>
            <person name="Poussereau N."/>
            <person name="Quesneville H."/>
            <person name="Rascle C."/>
            <person name="Schumacher J."/>
            <person name="Segurens B."/>
            <person name="Sexton A."/>
            <person name="Silva E."/>
            <person name="Sirven C."/>
            <person name="Soanes D.M."/>
            <person name="Talbot N.J."/>
            <person name="Templeton M."/>
            <person name="Yandava C."/>
            <person name="Yarden O."/>
            <person name="Zeng Q."/>
            <person name="Rollins J.A."/>
            <person name="Lebrun M.H."/>
            <person name="Dickman M."/>
        </authorList>
    </citation>
    <scope>NUCLEOTIDE SEQUENCE [LARGE SCALE GENOMIC DNA]</scope>
    <source>
        <strain evidence="3">T4</strain>
    </source>
</reference>
<dbReference type="Proteomes" id="UP000008177">
    <property type="component" value="Unplaced contigs"/>
</dbReference>
<gene>
    <name evidence="2" type="ORF">BofuT4_uP145760.1</name>
</gene>